<dbReference type="STRING" id="197479.BFW38_09810"/>
<dbReference type="Gene3D" id="3.40.640.10">
    <property type="entry name" value="Type I PLP-dependent aspartate aminotransferase-like (Major domain)"/>
    <property type="match status" value="1"/>
</dbReference>
<dbReference type="OrthoDB" id="6073901at2"/>
<dbReference type="AlphaFoldDB" id="A0A1E2V9V4"/>
<dbReference type="Gene3D" id="3.90.1150.10">
    <property type="entry name" value="Aspartate Aminotransferase, domain 1"/>
    <property type="match status" value="1"/>
</dbReference>
<evidence type="ECO:0000313" key="8">
    <source>
        <dbReference type="Proteomes" id="UP000094291"/>
    </source>
</evidence>
<evidence type="ECO:0000313" key="7">
    <source>
        <dbReference type="EMBL" id="ODC03790.1"/>
    </source>
</evidence>
<dbReference type="Proteomes" id="UP000094291">
    <property type="component" value="Unassembled WGS sequence"/>
</dbReference>
<evidence type="ECO:0000256" key="6">
    <source>
        <dbReference type="RuleBase" id="RU003560"/>
    </source>
</evidence>
<evidence type="ECO:0000256" key="2">
    <source>
        <dbReference type="ARBA" id="ARBA00008954"/>
    </source>
</evidence>
<evidence type="ECO:0000256" key="5">
    <source>
        <dbReference type="ARBA" id="ARBA00022898"/>
    </source>
</evidence>
<sequence>MSHLSPLLTQSTQLLAERGSGSFLYDQNDRAFLDFTAGIGVTSTGHCHPKVVEAAQAQVGKLIHAQYATVKHPGMLKLADKLAELMPGDINSICFSNAGTEAVETALRLARQATGKANIIAFQGGYHGRTVGAASLTSSATKVRAGYHPMMAGVAFAPFPHAYRYGWSEDEAVDFCLKELDHLFVTQAAPDDTAAMIIEPVQGEYGYYPATKRFMQGLRERCDQHGILLICDEIQAGFGRTGKLWSHSHYDVQPDMVITAKGLASGFPISAVATSEALMAKGLPGSQGGTYGANAVACAAALATIGVIEEEHLVDHAAETGRYLRQQLDELCETYASIGAINGMGLMQGMEMIDAAGKPNGNLAAALIKSAEQEGLLLLRCGPWGQVVRWLPPLTVSQEEIDQAISAFQKALDQCDA</sequence>
<protein>
    <submittedName>
        <fullName evidence="7">4-aminobutyrate aminotransferase</fullName>
    </submittedName>
</protein>
<dbReference type="InterPro" id="IPR050103">
    <property type="entry name" value="Class-III_PLP-dep_AT"/>
</dbReference>
<organism evidence="7 8">
    <name type="scientific">Terasakiispira papahanaumokuakeensis</name>
    <dbReference type="NCBI Taxonomy" id="197479"/>
    <lineage>
        <taxon>Bacteria</taxon>
        <taxon>Pseudomonadati</taxon>
        <taxon>Pseudomonadota</taxon>
        <taxon>Gammaproteobacteria</taxon>
        <taxon>Oceanospirillales</taxon>
        <taxon>Terasakiispira</taxon>
    </lineage>
</organism>
<comment type="similarity">
    <text evidence="2 6">Belongs to the class-III pyridoxal-phosphate-dependent aminotransferase family.</text>
</comment>
<dbReference type="SUPFAM" id="SSF53383">
    <property type="entry name" value="PLP-dependent transferases"/>
    <property type="match status" value="1"/>
</dbReference>
<dbReference type="CDD" id="cd00610">
    <property type="entry name" value="OAT_like"/>
    <property type="match status" value="1"/>
</dbReference>
<evidence type="ECO:0000256" key="3">
    <source>
        <dbReference type="ARBA" id="ARBA00022576"/>
    </source>
</evidence>
<dbReference type="RefSeq" id="WP_068998311.1">
    <property type="nucleotide sequence ID" value="NZ_MDTQ01000001.1"/>
</dbReference>
<dbReference type="InterPro" id="IPR005814">
    <property type="entry name" value="Aminotrans_3"/>
</dbReference>
<gene>
    <name evidence="7" type="ORF">BFW38_09810</name>
</gene>
<dbReference type="PANTHER" id="PTHR11986:SF79">
    <property type="entry name" value="ACETYLORNITHINE AMINOTRANSFERASE, MITOCHONDRIAL"/>
    <property type="match status" value="1"/>
</dbReference>
<keyword evidence="3 7" id="KW-0032">Aminotransferase</keyword>
<keyword evidence="4 7" id="KW-0808">Transferase</keyword>
<comment type="caution">
    <text evidence="7">The sequence shown here is derived from an EMBL/GenBank/DDBJ whole genome shotgun (WGS) entry which is preliminary data.</text>
</comment>
<proteinExistence type="inferred from homology"/>
<name>A0A1E2V9V4_9GAMM</name>
<dbReference type="PIRSF" id="PIRSF000521">
    <property type="entry name" value="Transaminase_4ab_Lys_Orn"/>
    <property type="match status" value="1"/>
</dbReference>
<dbReference type="Pfam" id="PF00202">
    <property type="entry name" value="Aminotran_3"/>
    <property type="match status" value="1"/>
</dbReference>
<accession>A0A1E2V9V4</accession>
<reference evidence="7 8" key="1">
    <citation type="submission" date="2016-08" db="EMBL/GenBank/DDBJ databases">
        <authorList>
            <person name="Seilhamer J.J."/>
        </authorList>
    </citation>
    <scope>NUCLEOTIDE SEQUENCE [LARGE SCALE GENOMIC DNA]</scope>
    <source>
        <strain evidence="7 8">PH27A</strain>
    </source>
</reference>
<evidence type="ECO:0000256" key="4">
    <source>
        <dbReference type="ARBA" id="ARBA00022679"/>
    </source>
</evidence>
<dbReference type="InterPro" id="IPR015422">
    <property type="entry name" value="PyrdxlP-dep_Trfase_small"/>
</dbReference>
<dbReference type="GO" id="GO:0008483">
    <property type="term" value="F:transaminase activity"/>
    <property type="evidence" value="ECO:0007669"/>
    <property type="project" value="UniProtKB-KW"/>
</dbReference>
<keyword evidence="8" id="KW-1185">Reference proteome</keyword>
<dbReference type="FunFam" id="3.40.640.10:FF:000013">
    <property type="entry name" value="4-aminobutyrate aminotransferase"/>
    <property type="match status" value="1"/>
</dbReference>
<dbReference type="EMBL" id="MDTQ01000001">
    <property type="protein sequence ID" value="ODC03790.1"/>
    <property type="molecule type" value="Genomic_DNA"/>
</dbReference>
<dbReference type="PROSITE" id="PS00600">
    <property type="entry name" value="AA_TRANSFER_CLASS_3"/>
    <property type="match status" value="1"/>
</dbReference>
<comment type="cofactor">
    <cofactor evidence="1">
        <name>pyridoxal 5'-phosphate</name>
        <dbReference type="ChEBI" id="CHEBI:597326"/>
    </cofactor>
</comment>
<dbReference type="GO" id="GO:0030170">
    <property type="term" value="F:pyridoxal phosphate binding"/>
    <property type="evidence" value="ECO:0007669"/>
    <property type="project" value="InterPro"/>
</dbReference>
<dbReference type="InterPro" id="IPR015424">
    <property type="entry name" value="PyrdxlP-dep_Trfase"/>
</dbReference>
<dbReference type="InterPro" id="IPR015421">
    <property type="entry name" value="PyrdxlP-dep_Trfase_major"/>
</dbReference>
<dbReference type="GO" id="GO:0042802">
    <property type="term" value="F:identical protein binding"/>
    <property type="evidence" value="ECO:0007669"/>
    <property type="project" value="TreeGrafter"/>
</dbReference>
<dbReference type="PANTHER" id="PTHR11986">
    <property type="entry name" value="AMINOTRANSFERASE CLASS III"/>
    <property type="match status" value="1"/>
</dbReference>
<evidence type="ECO:0000256" key="1">
    <source>
        <dbReference type="ARBA" id="ARBA00001933"/>
    </source>
</evidence>
<dbReference type="InterPro" id="IPR049704">
    <property type="entry name" value="Aminotrans_3_PPA_site"/>
</dbReference>
<keyword evidence="5 6" id="KW-0663">Pyridoxal phosphate</keyword>